<dbReference type="EMBL" id="CP036433">
    <property type="protein sequence ID" value="QDU93923.1"/>
    <property type="molecule type" value="Genomic_DNA"/>
</dbReference>
<dbReference type="InterPro" id="IPR010296">
    <property type="entry name" value="DUF899_thioredox"/>
</dbReference>
<feature type="region of interest" description="Disordered" evidence="2">
    <location>
        <begin position="130"/>
        <end position="153"/>
    </location>
</feature>
<sequence length="382" mass="42387">MKFVCMGFIEKAKYESLPQEEGQRMMEECFAYDDELRRGGHFLGGEALQAAENAVTLRIKNGQVDVTDGPYAETKEMLGGILLLEARDLNHAISLMSQHPGVKVGPFEIRPSDEPMNTLIAARGAAVQSAGAATNGSEETGATGAGGSPGLPPVVDRKAWQQALERFRGREKEATRARDALAAARRRLPMVKIEKDYQLEGPDGKVRLLDLFEGRRQLAVYHFMFAETVGGWPEAGCVGCSLLVDHLGHPAHYQARGLSLALVSLGPLANLEAYKKRMGWQLPWYSSAGTSFNEDFGVTTPQGETHGLSIFLRDGDDIYQTYHSSERGVETLLGNFTLLDMTPWGRQESWEDSPAGWPQTEPYSWWRRHDEYQAEPRVETIQ</sequence>
<dbReference type="Proteomes" id="UP000317648">
    <property type="component" value="Chromosome"/>
</dbReference>
<dbReference type="Gene3D" id="3.30.70.1060">
    <property type="entry name" value="Dimeric alpha+beta barrel"/>
    <property type="match status" value="1"/>
</dbReference>
<name>A0A518DQ16_9BACT</name>
<gene>
    <name evidence="4" type="ORF">Pla8534_17090</name>
</gene>
<dbReference type="InterPro" id="IPR011008">
    <property type="entry name" value="Dimeric_a/b-barrel"/>
</dbReference>
<dbReference type="InterPro" id="IPR036249">
    <property type="entry name" value="Thioredoxin-like_sf"/>
</dbReference>
<dbReference type="PANTHER" id="PTHR35174:SF3">
    <property type="entry name" value="BLL7171 PROTEIN"/>
    <property type="match status" value="1"/>
</dbReference>
<reference evidence="4 5" key="1">
    <citation type="submission" date="2019-02" db="EMBL/GenBank/DDBJ databases">
        <title>Deep-cultivation of Planctomycetes and their phenomic and genomic characterization uncovers novel biology.</title>
        <authorList>
            <person name="Wiegand S."/>
            <person name="Jogler M."/>
            <person name="Boedeker C."/>
            <person name="Pinto D."/>
            <person name="Vollmers J."/>
            <person name="Rivas-Marin E."/>
            <person name="Kohn T."/>
            <person name="Peeters S.H."/>
            <person name="Heuer A."/>
            <person name="Rast P."/>
            <person name="Oberbeckmann S."/>
            <person name="Bunk B."/>
            <person name="Jeske O."/>
            <person name="Meyerdierks A."/>
            <person name="Storesund J.E."/>
            <person name="Kallscheuer N."/>
            <person name="Luecker S."/>
            <person name="Lage O.M."/>
            <person name="Pohl T."/>
            <person name="Merkel B.J."/>
            <person name="Hornburger P."/>
            <person name="Mueller R.-W."/>
            <person name="Bruemmer F."/>
            <person name="Labrenz M."/>
            <person name="Spormann A.M."/>
            <person name="Op den Camp H."/>
            <person name="Overmann J."/>
            <person name="Amann R."/>
            <person name="Jetten M.S.M."/>
            <person name="Mascher T."/>
            <person name="Medema M.H."/>
            <person name="Devos D.P."/>
            <person name="Kaster A.-K."/>
            <person name="Ovreas L."/>
            <person name="Rohde M."/>
            <person name="Galperin M.Y."/>
            <person name="Jogler C."/>
        </authorList>
    </citation>
    <scope>NUCLEOTIDE SEQUENCE [LARGE SCALE GENOMIC DNA]</scope>
    <source>
        <strain evidence="4 5">Pla85_3_4</strain>
    </source>
</reference>
<dbReference type="SUPFAM" id="SSF54909">
    <property type="entry name" value="Dimeric alpha+beta barrel"/>
    <property type="match status" value="1"/>
</dbReference>
<evidence type="ECO:0000256" key="2">
    <source>
        <dbReference type="SAM" id="MobiDB-lite"/>
    </source>
</evidence>
<dbReference type="RefSeq" id="WP_197443104.1">
    <property type="nucleotide sequence ID" value="NZ_CP036433.1"/>
</dbReference>
<dbReference type="Pfam" id="PF05988">
    <property type="entry name" value="DUF899"/>
    <property type="match status" value="1"/>
</dbReference>
<evidence type="ECO:0000256" key="1">
    <source>
        <dbReference type="ARBA" id="ARBA00007689"/>
    </source>
</evidence>
<organism evidence="4 5">
    <name type="scientific">Lignipirellula cremea</name>
    <dbReference type="NCBI Taxonomy" id="2528010"/>
    <lineage>
        <taxon>Bacteria</taxon>
        <taxon>Pseudomonadati</taxon>
        <taxon>Planctomycetota</taxon>
        <taxon>Planctomycetia</taxon>
        <taxon>Pirellulales</taxon>
        <taxon>Pirellulaceae</taxon>
        <taxon>Lignipirellula</taxon>
    </lineage>
</organism>
<keyword evidence="5" id="KW-1185">Reference proteome</keyword>
<accession>A0A518DQ16</accession>
<dbReference type="Pfam" id="PF03795">
    <property type="entry name" value="YCII"/>
    <property type="match status" value="1"/>
</dbReference>
<feature type="compositionally biased region" description="Low complexity" evidence="2">
    <location>
        <begin position="130"/>
        <end position="142"/>
    </location>
</feature>
<dbReference type="SUPFAM" id="SSF52833">
    <property type="entry name" value="Thioredoxin-like"/>
    <property type="match status" value="1"/>
</dbReference>
<proteinExistence type="inferred from homology"/>
<dbReference type="PANTHER" id="PTHR35174">
    <property type="entry name" value="BLL7171 PROTEIN-RELATED"/>
    <property type="match status" value="1"/>
</dbReference>
<dbReference type="InterPro" id="IPR005545">
    <property type="entry name" value="YCII"/>
</dbReference>
<evidence type="ECO:0000259" key="3">
    <source>
        <dbReference type="Pfam" id="PF03795"/>
    </source>
</evidence>
<evidence type="ECO:0000313" key="5">
    <source>
        <dbReference type="Proteomes" id="UP000317648"/>
    </source>
</evidence>
<dbReference type="AlphaFoldDB" id="A0A518DQ16"/>
<comment type="similarity">
    <text evidence="1">Belongs to the YciI family.</text>
</comment>
<feature type="domain" description="YCII-related" evidence="3">
    <location>
        <begin position="1"/>
        <end position="111"/>
    </location>
</feature>
<evidence type="ECO:0000313" key="4">
    <source>
        <dbReference type="EMBL" id="QDU93923.1"/>
    </source>
</evidence>
<dbReference type="KEGG" id="lcre:Pla8534_17090"/>
<protein>
    <submittedName>
        <fullName evidence="4">YCII-related domain protein</fullName>
    </submittedName>
</protein>